<dbReference type="EMBL" id="JAATIP010000032">
    <property type="protein sequence ID" value="KAF4389217.1"/>
    <property type="molecule type" value="Genomic_DNA"/>
</dbReference>
<comment type="caution">
    <text evidence="2">The sequence shown here is derived from an EMBL/GenBank/DDBJ whole genome shotgun (WGS) entry which is preliminary data.</text>
</comment>
<feature type="compositionally biased region" description="Pro residues" evidence="1">
    <location>
        <begin position="209"/>
        <end position="219"/>
    </location>
</feature>
<feature type="compositionally biased region" description="Low complexity" evidence="1">
    <location>
        <begin position="110"/>
        <end position="126"/>
    </location>
</feature>
<evidence type="ECO:0000313" key="2">
    <source>
        <dbReference type="EMBL" id="KAF4351245.1"/>
    </source>
</evidence>
<feature type="region of interest" description="Disordered" evidence="1">
    <location>
        <begin position="163"/>
        <end position="219"/>
    </location>
</feature>
<dbReference type="Proteomes" id="UP000525078">
    <property type="component" value="Unassembled WGS sequence"/>
</dbReference>
<protein>
    <submittedName>
        <fullName evidence="2">Uncharacterized protein</fullName>
    </submittedName>
</protein>
<reference evidence="4 5" key="1">
    <citation type="journal article" date="2020" name="bioRxiv">
        <title>Sequence and annotation of 42 cannabis genomes reveals extensive copy number variation in cannabinoid synthesis and pathogen resistance genes.</title>
        <authorList>
            <person name="Mckernan K.J."/>
            <person name="Helbert Y."/>
            <person name="Kane L.T."/>
            <person name="Ebling H."/>
            <person name="Zhang L."/>
            <person name="Liu B."/>
            <person name="Eaton Z."/>
            <person name="Mclaughlin S."/>
            <person name="Kingan S."/>
            <person name="Baybayan P."/>
            <person name="Concepcion G."/>
            <person name="Jordan M."/>
            <person name="Riva A."/>
            <person name="Barbazuk W."/>
            <person name="Harkins T."/>
        </authorList>
    </citation>
    <scope>NUCLEOTIDE SEQUENCE [LARGE SCALE GENOMIC DNA]</scope>
    <source>
        <strain evidence="4 5">cv. Jamaican Lion 4</strain>
        <strain evidence="2">Father</strain>
        <strain evidence="3">Mother</strain>
        <tissue evidence="2">Leaf</tissue>
    </source>
</reference>
<name>A0A7J6DYL7_CANSA</name>
<sequence length="248" mass="28247">MLIYTIFAKEITKKTSRHVLFKRFYTKPEDYEEALKHHPIDMTPEQWRQQCEFFTSPAFLARSEQNRINRGNMKYVTTQGTKSLAQRRHELAFGQRRGQVRGIGRRVKGKSSSSRAQSTQSQPPSQDWVNDMSVMFNLFSSQMDPSNMDPAKLAMFNMLKSKYSTPAPQPSQTHMDQGSPAHSQHSAASSDMHTSSTSQPQHLVLPLSQPLPQPSHPPPPYPYMYGPPYPFMYGGISQQHPSAFFPVI</sequence>
<evidence type="ECO:0000256" key="1">
    <source>
        <dbReference type="SAM" id="MobiDB-lite"/>
    </source>
</evidence>
<feature type="region of interest" description="Disordered" evidence="1">
    <location>
        <begin position="96"/>
        <end position="129"/>
    </location>
</feature>
<keyword evidence="5" id="KW-1185">Reference proteome</keyword>
<dbReference type="EMBL" id="JAATIQ010000563">
    <property type="protein sequence ID" value="KAF4351245.1"/>
    <property type="molecule type" value="Genomic_DNA"/>
</dbReference>
<evidence type="ECO:0000313" key="4">
    <source>
        <dbReference type="Proteomes" id="UP000525078"/>
    </source>
</evidence>
<accession>A0A7J6DYL7</accession>
<dbReference type="AlphaFoldDB" id="A0A7J6DYL7"/>
<evidence type="ECO:0000313" key="5">
    <source>
        <dbReference type="Proteomes" id="UP000583929"/>
    </source>
</evidence>
<gene>
    <name evidence="3" type="ORF">F8388_026946</name>
    <name evidence="2" type="ORF">G4B88_019347</name>
</gene>
<dbReference type="Proteomes" id="UP000583929">
    <property type="component" value="Unassembled WGS sequence"/>
</dbReference>
<evidence type="ECO:0000313" key="3">
    <source>
        <dbReference type="EMBL" id="KAF4389217.1"/>
    </source>
</evidence>
<proteinExistence type="predicted"/>
<organism evidence="2 5">
    <name type="scientific">Cannabis sativa</name>
    <name type="common">Hemp</name>
    <name type="synonym">Marijuana</name>
    <dbReference type="NCBI Taxonomy" id="3483"/>
    <lineage>
        <taxon>Eukaryota</taxon>
        <taxon>Viridiplantae</taxon>
        <taxon>Streptophyta</taxon>
        <taxon>Embryophyta</taxon>
        <taxon>Tracheophyta</taxon>
        <taxon>Spermatophyta</taxon>
        <taxon>Magnoliopsida</taxon>
        <taxon>eudicotyledons</taxon>
        <taxon>Gunneridae</taxon>
        <taxon>Pentapetalae</taxon>
        <taxon>rosids</taxon>
        <taxon>fabids</taxon>
        <taxon>Rosales</taxon>
        <taxon>Cannabaceae</taxon>
        <taxon>Cannabis</taxon>
    </lineage>
</organism>
<feature type="compositionally biased region" description="Low complexity" evidence="1">
    <location>
        <begin position="179"/>
        <end position="208"/>
    </location>
</feature>
<feature type="compositionally biased region" description="Polar residues" evidence="1">
    <location>
        <begin position="163"/>
        <end position="176"/>
    </location>
</feature>